<name>A0ACA9UU00_BIOOC</name>
<organism evidence="1 2">
    <name type="scientific">Clonostachys rosea f. rosea IK726</name>
    <dbReference type="NCBI Taxonomy" id="1349383"/>
    <lineage>
        <taxon>Eukaryota</taxon>
        <taxon>Fungi</taxon>
        <taxon>Dikarya</taxon>
        <taxon>Ascomycota</taxon>
        <taxon>Pezizomycotina</taxon>
        <taxon>Sordariomycetes</taxon>
        <taxon>Hypocreomycetidae</taxon>
        <taxon>Hypocreales</taxon>
        <taxon>Bionectriaceae</taxon>
        <taxon>Clonostachys</taxon>
    </lineage>
</organism>
<reference evidence="1" key="1">
    <citation type="submission" date="2020-04" db="EMBL/GenBank/DDBJ databases">
        <authorList>
            <person name="Broberg M."/>
        </authorList>
    </citation>
    <scope>NUCLEOTIDE SEQUENCE</scope>
</reference>
<dbReference type="Proteomes" id="UP000836387">
    <property type="component" value="Unassembled WGS sequence"/>
</dbReference>
<protein>
    <submittedName>
        <fullName evidence="1">Uncharacterized protein</fullName>
    </submittedName>
</protein>
<dbReference type="EMBL" id="CADEHS020000645">
    <property type="protein sequence ID" value="CAG9956593.1"/>
    <property type="molecule type" value="Genomic_DNA"/>
</dbReference>
<comment type="caution">
    <text evidence="1">The sequence shown here is derived from an EMBL/GenBank/DDBJ whole genome shotgun (WGS) entry which is preliminary data.</text>
</comment>
<evidence type="ECO:0000313" key="2">
    <source>
        <dbReference type="Proteomes" id="UP000836387"/>
    </source>
</evidence>
<keyword evidence="2" id="KW-1185">Reference proteome</keyword>
<evidence type="ECO:0000313" key="1">
    <source>
        <dbReference type="EMBL" id="CAG9956593.1"/>
    </source>
</evidence>
<proteinExistence type="predicted"/>
<gene>
    <name evidence="1" type="ORF">CRV2_00008504</name>
</gene>
<reference evidence="1" key="2">
    <citation type="submission" date="2021-10" db="EMBL/GenBank/DDBJ databases">
        <authorList>
            <person name="Piombo E."/>
        </authorList>
    </citation>
    <scope>NUCLEOTIDE SEQUENCE</scope>
</reference>
<sequence>MATDTTMVLRKRACDRCRERKIKASVTRPTHVHTVECLLTNVHTTSRYVEEVQKAQGQALEVNPQDK</sequence>
<accession>A0ACA9UU00</accession>